<proteinExistence type="predicted"/>
<dbReference type="EMBL" id="JADBEB010000001">
    <property type="protein sequence ID" value="MBE1485788.1"/>
    <property type="molecule type" value="Genomic_DNA"/>
</dbReference>
<organism evidence="2 3">
    <name type="scientific">Plantactinospora soyae</name>
    <dbReference type="NCBI Taxonomy" id="1544732"/>
    <lineage>
        <taxon>Bacteria</taxon>
        <taxon>Bacillati</taxon>
        <taxon>Actinomycetota</taxon>
        <taxon>Actinomycetes</taxon>
        <taxon>Micromonosporales</taxon>
        <taxon>Micromonosporaceae</taxon>
        <taxon>Plantactinospora</taxon>
    </lineage>
</organism>
<dbReference type="AlphaFoldDB" id="A0A927QXS3"/>
<evidence type="ECO:0000256" key="1">
    <source>
        <dbReference type="SAM" id="Phobius"/>
    </source>
</evidence>
<feature type="transmembrane region" description="Helical" evidence="1">
    <location>
        <begin position="85"/>
        <end position="108"/>
    </location>
</feature>
<name>A0A927QXS3_9ACTN</name>
<keyword evidence="1" id="KW-0472">Membrane</keyword>
<feature type="transmembrane region" description="Helical" evidence="1">
    <location>
        <begin position="117"/>
        <end position="135"/>
    </location>
</feature>
<accession>A0A927QXS3</accession>
<keyword evidence="1" id="KW-0812">Transmembrane</keyword>
<keyword evidence="3" id="KW-1185">Reference proteome</keyword>
<reference evidence="2" key="1">
    <citation type="submission" date="2020-10" db="EMBL/GenBank/DDBJ databases">
        <title>Sequencing the genomes of 1000 actinobacteria strains.</title>
        <authorList>
            <person name="Klenk H.-P."/>
        </authorList>
    </citation>
    <scope>NUCLEOTIDE SEQUENCE</scope>
    <source>
        <strain evidence="2">DSM 46832</strain>
    </source>
</reference>
<sequence>MTSVQERADRGLSAVEKETTVAGPARMNWDTVTIARGVAAVMGLVMVHYFWTSDAIRAGNPFLVPDLLLTLFALVSSLLPRRVAVPAMIFAFGWAAGVLTVSLFSYVVRNEFPVDHLFLILPSVAMAVLLGRIAARVVPPPPPPAAVPDSSGPTVSRA</sequence>
<comment type="caution">
    <text evidence="2">The sequence shown here is derived from an EMBL/GenBank/DDBJ whole genome shotgun (WGS) entry which is preliminary data.</text>
</comment>
<keyword evidence="1" id="KW-1133">Transmembrane helix</keyword>
<gene>
    <name evidence="2" type="ORF">H4W31_001426</name>
</gene>
<protein>
    <submittedName>
        <fullName evidence="2">Membrane protein</fullName>
    </submittedName>
</protein>
<feature type="transmembrane region" description="Helical" evidence="1">
    <location>
        <begin position="33"/>
        <end position="51"/>
    </location>
</feature>
<evidence type="ECO:0000313" key="2">
    <source>
        <dbReference type="EMBL" id="MBE1485788.1"/>
    </source>
</evidence>
<dbReference type="Proteomes" id="UP000649753">
    <property type="component" value="Unassembled WGS sequence"/>
</dbReference>
<evidence type="ECO:0000313" key="3">
    <source>
        <dbReference type="Proteomes" id="UP000649753"/>
    </source>
</evidence>